<dbReference type="HOGENOM" id="CLU_1036719_0_0_2"/>
<accession>G0ED33</accession>
<dbReference type="KEGG" id="pfm:Pyrfu_0723"/>
<dbReference type="STRING" id="694429.Pyrfu_0723"/>
<dbReference type="InParanoid" id="G0ED33"/>
<dbReference type="Proteomes" id="UP000001037">
    <property type="component" value="Chromosome"/>
</dbReference>
<evidence type="ECO:0000313" key="1">
    <source>
        <dbReference type="EMBL" id="AEM38592.1"/>
    </source>
</evidence>
<gene>
    <name evidence="1" type="ordered locus">Pyrfu_0723</name>
</gene>
<sequence>MRVCLAPLGALSLAVADVLAALGHDVTILDDYGRCGEILREPIEARYRLVDAPPDSKPLRRILKRCDIFALLWDPWDAGSCLGWERVVTGYAVSAIEAGVERLVASLPAGAYAWSDGHVKCSSLPSKAPRSRVYGVPLSVAVLLLSSGVESLVAVHPPLLHIDSSVARGAPEPLNWLERLIETRVLEAPLDARLTVLDYRDAGETIALFLESEAVGLQCIGGVTVEARVAAEKLRASSVVPREPATLVVEGTRVERRTRRILSRLGLG</sequence>
<dbReference type="eggNOG" id="arCOG02822">
    <property type="taxonomic scope" value="Archaea"/>
</dbReference>
<organism evidence="1 2">
    <name type="scientific">Pyrolobus fumarii (strain DSM 11204 / 1A)</name>
    <dbReference type="NCBI Taxonomy" id="694429"/>
    <lineage>
        <taxon>Archaea</taxon>
        <taxon>Thermoproteota</taxon>
        <taxon>Thermoprotei</taxon>
        <taxon>Desulfurococcales</taxon>
        <taxon>Pyrodictiaceae</taxon>
        <taxon>Pyrolobus</taxon>
    </lineage>
</organism>
<name>G0ED33_PYRF1</name>
<evidence type="ECO:0000313" key="2">
    <source>
        <dbReference type="Proteomes" id="UP000001037"/>
    </source>
</evidence>
<keyword evidence="2" id="KW-1185">Reference proteome</keyword>
<dbReference type="AlphaFoldDB" id="G0ED33"/>
<protein>
    <submittedName>
        <fullName evidence="1">Uncharacterized protein</fullName>
    </submittedName>
</protein>
<dbReference type="GeneID" id="11139191"/>
<proteinExistence type="predicted"/>
<reference evidence="1 2" key="1">
    <citation type="journal article" date="2011" name="Stand. Genomic Sci.">
        <title>Complete genome sequence of the hyperthermophilic chemolithoautotroph Pyrolobus fumarii type strain (1A).</title>
        <authorList>
            <person name="Anderson I."/>
            <person name="Goker M."/>
            <person name="Nolan M."/>
            <person name="Lucas S."/>
            <person name="Hammon N."/>
            <person name="Deshpande S."/>
            <person name="Cheng J.F."/>
            <person name="Tapia R."/>
            <person name="Han C."/>
            <person name="Goodwin L."/>
            <person name="Pitluck S."/>
            <person name="Huntemann M."/>
            <person name="Liolios K."/>
            <person name="Ivanova N."/>
            <person name="Pagani I."/>
            <person name="Mavromatis K."/>
            <person name="Ovchinikova G."/>
            <person name="Pati A."/>
            <person name="Chen A."/>
            <person name="Palaniappan K."/>
            <person name="Land M."/>
            <person name="Hauser L."/>
            <person name="Brambilla E.M."/>
            <person name="Huber H."/>
            <person name="Yasawong M."/>
            <person name="Rohde M."/>
            <person name="Spring S."/>
            <person name="Abt B."/>
            <person name="Sikorski J."/>
            <person name="Wirth R."/>
            <person name="Detter J.C."/>
            <person name="Woyke T."/>
            <person name="Bristow J."/>
            <person name="Eisen J.A."/>
            <person name="Markowitz V."/>
            <person name="Hugenholtz P."/>
            <person name="Kyrpides N.C."/>
            <person name="Klenk H.P."/>
            <person name="Lapidus A."/>
        </authorList>
    </citation>
    <scope>NUCLEOTIDE SEQUENCE [LARGE SCALE GENOMIC DNA]</scope>
    <source>
        <strain evidence="2">DSM 11204 / 1A</strain>
    </source>
</reference>
<dbReference type="RefSeq" id="WP_014026269.1">
    <property type="nucleotide sequence ID" value="NC_015931.1"/>
</dbReference>
<dbReference type="EMBL" id="CP002838">
    <property type="protein sequence ID" value="AEM38592.1"/>
    <property type="molecule type" value="Genomic_DNA"/>
</dbReference>